<sequence>MTHLTTLRLSHFRSHIAASAAFDGRPVVLFGDNGAGKTNLLEAISLLSPGRGLRRALGEDLIGRPAGLGWKISATLTHNGTPHEIETEARPGAPRSVRINGKTATQTALGRLCPMLWLTPVMDRLWLEGAEGRRRFLDRLVLGFHPDHAEAVLEYEKAMRERNRLLRDEIRDPAWYGALETRMAQAGAQITANRLATLTRLHAAADPDSVFPQADLTLLDDAPRSEFDLAQAFAEGRARDMAAGRTLTGPHRADLGAYWAARDMPAAQCSTGEQKALLIALILSHARALSQDSGTPPIVLLDEVAAHLDEGRRIALYDAICALRAQAVMTGTGPELFAPLGARAQVFELRETGGASTLSESPL</sequence>
<dbReference type="OrthoDB" id="9803889at2"/>
<comment type="caution">
    <text evidence="12">The sequence shown here is derived from an EMBL/GenBank/DDBJ whole genome shotgun (WGS) entry which is preliminary data.</text>
</comment>
<name>A0A2T8HSS6_9RHOB</name>
<dbReference type="HAMAP" id="MF_00365">
    <property type="entry name" value="RecF"/>
    <property type="match status" value="1"/>
</dbReference>
<dbReference type="InterPro" id="IPR003395">
    <property type="entry name" value="RecF/RecN/SMC_N"/>
</dbReference>
<proteinExistence type="inferred from homology"/>
<dbReference type="EMBL" id="QDKM01000005">
    <property type="protein sequence ID" value="PVH28494.1"/>
    <property type="molecule type" value="Genomic_DNA"/>
</dbReference>
<dbReference type="InterPro" id="IPR018078">
    <property type="entry name" value="DNA-binding_RecF_CS"/>
</dbReference>
<keyword evidence="5 9" id="KW-0235">DNA replication</keyword>
<comment type="function">
    <text evidence="9 10">The RecF protein is involved in DNA metabolism; it is required for DNA replication and normal SOS inducibility. RecF binds preferentially to single-stranded, linear DNA. It also seems to bind ATP.</text>
</comment>
<evidence type="ECO:0000259" key="11">
    <source>
        <dbReference type="SMART" id="SM00382"/>
    </source>
</evidence>
<dbReference type="Proteomes" id="UP000245911">
    <property type="component" value="Unassembled WGS sequence"/>
</dbReference>
<evidence type="ECO:0000313" key="12">
    <source>
        <dbReference type="EMBL" id="PVH28494.1"/>
    </source>
</evidence>
<dbReference type="RefSeq" id="WP_116558946.1">
    <property type="nucleotide sequence ID" value="NZ_QDKM01000005.1"/>
</dbReference>
<dbReference type="PANTHER" id="PTHR32182:SF0">
    <property type="entry name" value="DNA REPLICATION AND REPAIR PROTEIN RECF"/>
    <property type="match status" value="1"/>
</dbReference>
<evidence type="ECO:0000256" key="3">
    <source>
        <dbReference type="ARBA" id="ARBA00020170"/>
    </source>
</evidence>
<dbReference type="PROSITE" id="PS00618">
    <property type="entry name" value="RECF_2"/>
    <property type="match status" value="1"/>
</dbReference>
<dbReference type="Gene3D" id="3.40.50.300">
    <property type="entry name" value="P-loop containing nucleotide triphosphate hydrolases"/>
    <property type="match status" value="1"/>
</dbReference>
<evidence type="ECO:0000256" key="9">
    <source>
        <dbReference type="HAMAP-Rule" id="MF_00365"/>
    </source>
</evidence>
<dbReference type="GO" id="GO:0003697">
    <property type="term" value="F:single-stranded DNA binding"/>
    <property type="evidence" value="ECO:0007669"/>
    <property type="project" value="UniProtKB-UniRule"/>
</dbReference>
<dbReference type="InterPro" id="IPR042174">
    <property type="entry name" value="RecF_2"/>
</dbReference>
<evidence type="ECO:0000256" key="10">
    <source>
        <dbReference type="RuleBase" id="RU000578"/>
    </source>
</evidence>
<dbReference type="InterPro" id="IPR001238">
    <property type="entry name" value="DNA-binding_RecF"/>
</dbReference>
<evidence type="ECO:0000256" key="8">
    <source>
        <dbReference type="ARBA" id="ARBA00023125"/>
    </source>
</evidence>
<keyword evidence="9 10" id="KW-0227">DNA damage</keyword>
<evidence type="ECO:0000256" key="1">
    <source>
        <dbReference type="ARBA" id="ARBA00004496"/>
    </source>
</evidence>
<dbReference type="SMART" id="SM00382">
    <property type="entry name" value="AAA"/>
    <property type="match status" value="1"/>
</dbReference>
<feature type="binding site" evidence="9">
    <location>
        <begin position="31"/>
        <end position="38"/>
    </location>
    <ligand>
        <name>ATP</name>
        <dbReference type="ChEBI" id="CHEBI:30616"/>
    </ligand>
</feature>
<keyword evidence="9 10" id="KW-0234">DNA repair</keyword>
<keyword evidence="4 9" id="KW-0963">Cytoplasm</keyword>
<keyword evidence="6 9" id="KW-0547">Nucleotide-binding</keyword>
<evidence type="ECO:0000256" key="4">
    <source>
        <dbReference type="ARBA" id="ARBA00022490"/>
    </source>
</evidence>
<keyword evidence="13" id="KW-1185">Reference proteome</keyword>
<dbReference type="Pfam" id="PF02463">
    <property type="entry name" value="SMC_N"/>
    <property type="match status" value="1"/>
</dbReference>
<evidence type="ECO:0000256" key="2">
    <source>
        <dbReference type="ARBA" id="ARBA00008016"/>
    </source>
</evidence>
<dbReference type="GO" id="GO:0006302">
    <property type="term" value="P:double-strand break repair"/>
    <property type="evidence" value="ECO:0007669"/>
    <property type="project" value="TreeGrafter"/>
</dbReference>
<keyword evidence="7 9" id="KW-0067">ATP-binding</keyword>
<dbReference type="AlphaFoldDB" id="A0A2T8HSS6"/>
<evidence type="ECO:0000256" key="7">
    <source>
        <dbReference type="ARBA" id="ARBA00022840"/>
    </source>
</evidence>
<feature type="domain" description="AAA+ ATPase" evidence="11">
    <location>
        <begin position="23"/>
        <end position="352"/>
    </location>
</feature>
<dbReference type="InterPro" id="IPR027417">
    <property type="entry name" value="P-loop_NTPase"/>
</dbReference>
<dbReference type="Gene3D" id="1.20.1050.90">
    <property type="entry name" value="RecF/RecN/SMC, N-terminal domain"/>
    <property type="match status" value="1"/>
</dbReference>
<dbReference type="SUPFAM" id="SSF52540">
    <property type="entry name" value="P-loop containing nucleoside triphosphate hydrolases"/>
    <property type="match status" value="1"/>
</dbReference>
<dbReference type="GO" id="GO:0006260">
    <property type="term" value="P:DNA replication"/>
    <property type="evidence" value="ECO:0007669"/>
    <property type="project" value="UniProtKB-UniRule"/>
</dbReference>
<evidence type="ECO:0000256" key="5">
    <source>
        <dbReference type="ARBA" id="ARBA00022705"/>
    </source>
</evidence>
<dbReference type="GO" id="GO:0005524">
    <property type="term" value="F:ATP binding"/>
    <property type="evidence" value="ECO:0007669"/>
    <property type="project" value="UniProtKB-UniRule"/>
</dbReference>
<keyword evidence="8 9" id="KW-0238">DNA-binding</keyword>
<protein>
    <recommendedName>
        <fullName evidence="3 9">DNA replication and repair protein RecF</fullName>
    </recommendedName>
</protein>
<evidence type="ECO:0000256" key="6">
    <source>
        <dbReference type="ARBA" id="ARBA00022741"/>
    </source>
</evidence>
<evidence type="ECO:0000313" key="13">
    <source>
        <dbReference type="Proteomes" id="UP000245911"/>
    </source>
</evidence>
<organism evidence="12 13">
    <name type="scientific">Pararhodobacter oceanensis</name>
    <dbReference type="NCBI Taxonomy" id="2172121"/>
    <lineage>
        <taxon>Bacteria</taxon>
        <taxon>Pseudomonadati</taxon>
        <taxon>Pseudomonadota</taxon>
        <taxon>Alphaproteobacteria</taxon>
        <taxon>Rhodobacterales</taxon>
        <taxon>Paracoccaceae</taxon>
        <taxon>Pararhodobacter</taxon>
    </lineage>
</organism>
<comment type="subcellular location">
    <subcellularLocation>
        <location evidence="1 9 10">Cytoplasm</location>
    </subcellularLocation>
</comment>
<keyword evidence="9 10" id="KW-0742">SOS response</keyword>
<dbReference type="NCBIfam" id="TIGR00611">
    <property type="entry name" value="recf"/>
    <property type="match status" value="1"/>
</dbReference>
<dbReference type="InterPro" id="IPR003593">
    <property type="entry name" value="AAA+_ATPase"/>
</dbReference>
<comment type="similarity">
    <text evidence="2 9 10">Belongs to the RecF family.</text>
</comment>
<dbReference type="GO" id="GO:0000731">
    <property type="term" value="P:DNA synthesis involved in DNA repair"/>
    <property type="evidence" value="ECO:0007669"/>
    <property type="project" value="TreeGrafter"/>
</dbReference>
<accession>A0A2T8HSS6</accession>
<gene>
    <name evidence="9" type="primary">recF</name>
    <name evidence="12" type="ORF">DDE20_13070</name>
</gene>
<dbReference type="GO" id="GO:0009432">
    <property type="term" value="P:SOS response"/>
    <property type="evidence" value="ECO:0007669"/>
    <property type="project" value="UniProtKB-UniRule"/>
</dbReference>
<dbReference type="GO" id="GO:0005737">
    <property type="term" value="C:cytoplasm"/>
    <property type="evidence" value="ECO:0007669"/>
    <property type="project" value="UniProtKB-SubCell"/>
</dbReference>
<reference evidence="12 13" key="1">
    <citation type="submission" date="2018-04" db="EMBL/GenBank/DDBJ databases">
        <title>Pararhodobacter oceanense sp. nov., isolated from marine intertidal sediment.</title>
        <authorList>
            <person name="Wang X.-L."/>
            <person name="Du Z.-J."/>
        </authorList>
    </citation>
    <scope>NUCLEOTIDE SEQUENCE [LARGE SCALE GENOMIC DNA]</scope>
    <source>
        <strain evidence="12 13">AM505</strain>
    </source>
</reference>
<dbReference type="PANTHER" id="PTHR32182">
    <property type="entry name" value="DNA REPLICATION AND REPAIR PROTEIN RECF"/>
    <property type="match status" value="1"/>
</dbReference>